<protein>
    <submittedName>
        <fullName evidence="6">LysR family glycine cleavage system transcriptional activator</fullName>
    </submittedName>
</protein>
<dbReference type="Gene3D" id="3.40.190.10">
    <property type="entry name" value="Periplasmic binding protein-like II"/>
    <property type="match status" value="2"/>
</dbReference>
<accession>A0A4Q7VSX3</accession>
<reference evidence="6 7" key="1">
    <citation type="submission" date="2019-02" db="EMBL/GenBank/DDBJ databases">
        <title>Genomic Encyclopedia of Type Strains, Phase IV (KMG-IV): sequencing the most valuable type-strain genomes for metagenomic binning, comparative biology and taxonomic classification.</title>
        <authorList>
            <person name="Goeker M."/>
        </authorList>
    </citation>
    <scope>NUCLEOTIDE SEQUENCE [LARGE SCALE GENOMIC DNA]</scope>
    <source>
        <strain evidence="6 7">DSM 23814</strain>
    </source>
</reference>
<evidence type="ECO:0000259" key="5">
    <source>
        <dbReference type="PROSITE" id="PS50931"/>
    </source>
</evidence>
<dbReference type="Gene3D" id="1.10.10.10">
    <property type="entry name" value="Winged helix-like DNA-binding domain superfamily/Winged helix DNA-binding domain"/>
    <property type="match status" value="1"/>
</dbReference>
<dbReference type="AlphaFoldDB" id="A0A4Q7VSX3"/>
<dbReference type="InterPro" id="IPR036390">
    <property type="entry name" value="WH_DNA-bd_sf"/>
</dbReference>
<dbReference type="EMBL" id="SHKO01000001">
    <property type="protein sequence ID" value="RZT99666.1"/>
    <property type="molecule type" value="Genomic_DNA"/>
</dbReference>
<gene>
    <name evidence="6" type="ORF">EV681_1458</name>
</gene>
<dbReference type="Pfam" id="PF00126">
    <property type="entry name" value="HTH_1"/>
    <property type="match status" value="1"/>
</dbReference>
<dbReference type="SUPFAM" id="SSF53850">
    <property type="entry name" value="Periplasmic binding protein-like II"/>
    <property type="match status" value="1"/>
</dbReference>
<evidence type="ECO:0000256" key="1">
    <source>
        <dbReference type="ARBA" id="ARBA00009437"/>
    </source>
</evidence>
<dbReference type="PANTHER" id="PTHR30537:SF74">
    <property type="entry name" value="HTH-TYPE TRANSCRIPTIONAL REGULATOR TRPI"/>
    <property type="match status" value="1"/>
</dbReference>
<comment type="similarity">
    <text evidence="1">Belongs to the LysR transcriptional regulatory family.</text>
</comment>
<dbReference type="GO" id="GO:0043565">
    <property type="term" value="F:sequence-specific DNA binding"/>
    <property type="evidence" value="ECO:0007669"/>
    <property type="project" value="TreeGrafter"/>
</dbReference>
<dbReference type="GO" id="GO:0003700">
    <property type="term" value="F:DNA-binding transcription factor activity"/>
    <property type="evidence" value="ECO:0007669"/>
    <property type="project" value="InterPro"/>
</dbReference>
<dbReference type="CDD" id="cd08432">
    <property type="entry name" value="PBP2_GcdR_TrpI_HvrB_AmpR_like"/>
    <property type="match status" value="1"/>
</dbReference>
<dbReference type="InterPro" id="IPR058163">
    <property type="entry name" value="LysR-type_TF_proteobact-type"/>
</dbReference>
<name>A0A4Q7VSX3_9BURK</name>
<dbReference type="Proteomes" id="UP000293398">
    <property type="component" value="Unassembled WGS sequence"/>
</dbReference>
<sequence length="310" mass="34528">MCYKIKRMNTSLPPLNAVRAFVAAARHQSFTLAANELHITHSAISHQVKALESYMGVRLFDRRIRQVSLTLEGLRFFTQADAALKQIANAAQSVMSQTPERVVRINVRPSFAVRWLIPRLPEFIAQYPGIEPHVLTTTLPPESAGDFDISIRRGLKGWSDAMQVSAFIEDDVCLVMSPAFQAKYGVTDPGALAGLTLLRSKSRKGDWEAWLEHVGIDGVRPVGQMQFDHVHFVLQAVEDGLGFAIVPFSLISHDVALGRLCCPLPDMHMRLPVTRYYYGVSPNATPEARYFIAWLEKELARQASSGRVTG</sequence>
<dbReference type="Pfam" id="PF03466">
    <property type="entry name" value="LysR_substrate"/>
    <property type="match status" value="1"/>
</dbReference>
<dbReference type="GO" id="GO:0006351">
    <property type="term" value="P:DNA-templated transcription"/>
    <property type="evidence" value="ECO:0007669"/>
    <property type="project" value="TreeGrafter"/>
</dbReference>
<dbReference type="InterPro" id="IPR005119">
    <property type="entry name" value="LysR_subst-bd"/>
</dbReference>
<dbReference type="PRINTS" id="PR00039">
    <property type="entry name" value="HTHLYSR"/>
</dbReference>
<keyword evidence="2" id="KW-0805">Transcription regulation</keyword>
<proteinExistence type="inferred from homology"/>
<keyword evidence="3" id="KW-0238">DNA-binding</keyword>
<keyword evidence="7" id="KW-1185">Reference proteome</keyword>
<evidence type="ECO:0000313" key="7">
    <source>
        <dbReference type="Proteomes" id="UP000293398"/>
    </source>
</evidence>
<dbReference type="SUPFAM" id="SSF46785">
    <property type="entry name" value="Winged helix' DNA-binding domain"/>
    <property type="match status" value="1"/>
</dbReference>
<dbReference type="PROSITE" id="PS50931">
    <property type="entry name" value="HTH_LYSR"/>
    <property type="match status" value="1"/>
</dbReference>
<dbReference type="InterPro" id="IPR000847">
    <property type="entry name" value="LysR_HTH_N"/>
</dbReference>
<comment type="caution">
    <text evidence="6">The sequence shown here is derived from an EMBL/GenBank/DDBJ whole genome shotgun (WGS) entry which is preliminary data.</text>
</comment>
<dbReference type="PANTHER" id="PTHR30537">
    <property type="entry name" value="HTH-TYPE TRANSCRIPTIONAL REGULATOR"/>
    <property type="match status" value="1"/>
</dbReference>
<organism evidence="6 7">
    <name type="scientific">Advenella incenata</name>
    <dbReference type="NCBI Taxonomy" id="267800"/>
    <lineage>
        <taxon>Bacteria</taxon>
        <taxon>Pseudomonadati</taxon>
        <taxon>Pseudomonadota</taxon>
        <taxon>Betaproteobacteria</taxon>
        <taxon>Burkholderiales</taxon>
        <taxon>Alcaligenaceae</taxon>
    </lineage>
</organism>
<evidence type="ECO:0000313" key="6">
    <source>
        <dbReference type="EMBL" id="RZT99666.1"/>
    </source>
</evidence>
<evidence type="ECO:0000256" key="3">
    <source>
        <dbReference type="ARBA" id="ARBA00023125"/>
    </source>
</evidence>
<evidence type="ECO:0000256" key="4">
    <source>
        <dbReference type="ARBA" id="ARBA00023163"/>
    </source>
</evidence>
<keyword evidence="4" id="KW-0804">Transcription</keyword>
<dbReference type="FunFam" id="1.10.10.10:FF:000038">
    <property type="entry name" value="Glycine cleavage system transcriptional activator"/>
    <property type="match status" value="1"/>
</dbReference>
<feature type="domain" description="HTH lysR-type" evidence="5">
    <location>
        <begin position="13"/>
        <end position="70"/>
    </location>
</feature>
<evidence type="ECO:0000256" key="2">
    <source>
        <dbReference type="ARBA" id="ARBA00023015"/>
    </source>
</evidence>
<dbReference type="InterPro" id="IPR036388">
    <property type="entry name" value="WH-like_DNA-bd_sf"/>
</dbReference>